<feature type="transmembrane region" description="Helical" evidence="1">
    <location>
        <begin position="110"/>
        <end position="127"/>
    </location>
</feature>
<dbReference type="OrthoDB" id="2966427at2"/>
<keyword evidence="1" id="KW-0812">Transmembrane</keyword>
<organism evidence="3 4">
    <name type="scientific">Bhargavaea beijingensis</name>
    <dbReference type="NCBI Taxonomy" id="426756"/>
    <lineage>
        <taxon>Bacteria</taxon>
        <taxon>Bacillati</taxon>
        <taxon>Bacillota</taxon>
        <taxon>Bacilli</taxon>
        <taxon>Bacillales</taxon>
        <taxon>Caryophanaceae</taxon>
        <taxon>Bhargavaea</taxon>
    </lineage>
</organism>
<dbReference type="Proteomes" id="UP000198823">
    <property type="component" value="Unassembled WGS sequence"/>
</dbReference>
<evidence type="ECO:0000256" key="1">
    <source>
        <dbReference type="SAM" id="Phobius"/>
    </source>
</evidence>
<feature type="transmembrane region" description="Helical" evidence="1">
    <location>
        <begin position="77"/>
        <end position="98"/>
    </location>
</feature>
<sequence length="140" mass="16063">MFKQLPFWTAGAVSLMLAAGLKFLHYFKFIKWNPTGWAERYGIFADRPWEIKWLLLFVAIYVISLVSYYLFALSWKWKISITAAAAGLLIAGLIEWMIARPENFGDFRKALSVPFAALILIATRFVMETAVFSKKQQADT</sequence>
<feature type="transmembrane region" description="Helical" evidence="1">
    <location>
        <begin position="53"/>
        <end position="71"/>
    </location>
</feature>
<reference evidence="3 4" key="1">
    <citation type="submission" date="2016-10" db="EMBL/GenBank/DDBJ databases">
        <authorList>
            <person name="de Groot N.N."/>
        </authorList>
    </citation>
    <scope>NUCLEOTIDE SEQUENCE [LARGE SCALE GENOMIC DNA]</scope>
    <source>
        <strain evidence="3 4">CGMCC 1.6762</strain>
    </source>
</reference>
<protein>
    <submittedName>
        <fullName evidence="3">Uncharacterized protein</fullName>
    </submittedName>
</protein>
<keyword evidence="5" id="KW-1185">Reference proteome</keyword>
<dbReference type="AlphaFoldDB" id="A0A1G7CX78"/>
<proteinExistence type="predicted"/>
<keyword evidence="1" id="KW-0472">Membrane</keyword>
<dbReference type="EMBL" id="RWGW01000013">
    <property type="protein sequence ID" value="RSK30860.1"/>
    <property type="molecule type" value="Genomic_DNA"/>
</dbReference>
<feature type="transmembrane region" description="Helical" evidence="1">
    <location>
        <begin position="6"/>
        <end position="24"/>
    </location>
</feature>
<evidence type="ECO:0000313" key="4">
    <source>
        <dbReference type="Proteomes" id="UP000198823"/>
    </source>
</evidence>
<evidence type="ECO:0000313" key="2">
    <source>
        <dbReference type="EMBL" id="RSK30860.1"/>
    </source>
</evidence>
<dbReference type="STRING" id="426756.SAMN04488126_108141"/>
<keyword evidence="1" id="KW-1133">Transmembrane helix</keyword>
<gene>
    <name evidence="2" type="ORF">EJA12_09055</name>
    <name evidence="3" type="ORF">SAMN04488126_108141</name>
</gene>
<dbReference type="Proteomes" id="UP000272481">
    <property type="component" value="Unassembled WGS sequence"/>
</dbReference>
<accession>A0A1G7CX78</accession>
<reference evidence="2 5" key="2">
    <citation type="submission" date="2018-12" db="EMBL/GenBank/DDBJ databases">
        <title>Comparitive functional genomics of dry heat resistant strains isolated from the viking spacecraft.</title>
        <authorList>
            <person name="Seuylemezian A."/>
            <person name="Vaishampayan P."/>
        </authorList>
    </citation>
    <scope>NUCLEOTIDE SEQUENCE [LARGE SCALE GENOMIC DNA]</scope>
    <source>
        <strain evidence="2 5">M6-11</strain>
    </source>
</reference>
<evidence type="ECO:0000313" key="5">
    <source>
        <dbReference type="Proteomes" id="UP000272481"/>
    </source>
</evidence>
<evidence type="ECO:0000313" key="3">
    <source>
        <dbReference type="EMBL" id="SDE43390.1"/>
    </source>
</evidence>
<name>A0A1G7CX78_9BACL</name>
<dbReference type="RefSeq" id="WP_092096904.1">
    <property type="nucleotide sequence ID" value="NZ_FNAR01000008.1"/>
</dbReference>
<dbReference type="EMBL" id="FNAR01000008">
    <property type="protein sequence ID" value="SDE43390.1"/>
    <property type="molecule type" value="Genomic_DNA"/>
</dbReference>